<reference evidence="2" key="1">
    <citation type="journal article" date="2014" name="Front. Microbiol.">
        <title>High frequency of phylogenetically diverse reductive dehalogenase-homologous genes in deep subseafloor sedimentary metagenomes.</title>
        <authorList>
            <person name="Kawai M."/>
            <person name="Futagami T."/>
            <person name="Toyoda A."/>
            <person name="Takaki Y."/>
            <person name="Nishi S."/>
            <person name="Hori S."/>
            <person name="Arai W."/>
            <person name="Tsubouchi T."/>
            <person name="Morono Y."/>
            <person name="Uchiyama I."/>
            <person name="Ito T."/>
            <person name="Fujiyama A."/>
            <person name="Inagaki F."/>
            <person name="Takami H."/>
        </authorList>
    </citation>
    <scope>NUCLEOTIDE SEQUENCE</scope>
    <source>
        <strain evidence="2">Expedition CK06-06</strain>
    </source>
</reference>
<gene>
    <name evidence="2" type="ORF">S06H3_13705</name>
</gene>
<dbReference type="SUPFAM" id="SSF53901">
    <property type="entry name" value="Thiolase-like"/>
    <property type="match status" value="1"/>
</dbReference>
<organism evidence="2">
    <name type="scientific">marine sediment metagenome</name>
    <dbReference type="NCBI Taxonomy" id="412755"/>
    <lineage>
        <taxon>unclassified sequences</taxon>
        <taxon>metagenomes</taxon>
        <taxon>ecological metagenomes</taxon>
    </lineage>
</organism>
<name>X1MMX4_9ZZZZ</name>
<comment type="caution">
    <text evidence="2">The sequence shown here is derived from an EMBL/GenBank/DDBJ whole genome shotgun (WGS) entry which is preliminary data.</text>
</comment>
<dbReference type="GO" id="GO:0016747">
    <property type="term" value="F:acyltransferase activity, transferring groups other than amino-acyl groups"/>
    <property type="evidence" value="ECO:0007669"/>
    <property type="project" value="InterPro"/>
</dbReference>
<feature type="domain" description="Thiolase N-terminal" evidence="1">
    <location>
        <begin position="4"/>
        <end position="86"/>
    </location>
</feature>
<dbReference type="Gene3D" id="3.40.47.10">
    <property type="match status" value="1"/>
</dbReference>
<dbReference type="PANTHER" id="PTHR43365:SF1">
    <property type="entry name" value="ACETYL-COA C-ACYLTRANSFERASE"/>
    <property type="match status" value="1"/>
</dbReference>
<evidence type="ECO:0000259" key="1">
    <source>
        <dbReference type="Pfam" id="PF00108"/>
    </source>
</evidence>
<proteinExistence type="predicted"/>
<sequence>MMEVVVVSAVRTPIGRYCGALRDVPVYRLAGLVLNETIKRANVKPGQVDEVIMGQSYQNGECANGARMALLDAGWPVEIAGITIDRR</sequence>
<dbReference type="PANTHER" id="PTHR43365">
    <property type="entry name" value="BLR7806 PROTEIN"/>
    <property type="match status" value="1"/>
</dbReference>
<dbReference type="Pfam" id="PF00108">
    <property type="entry name" value="Thiolase_N"/>
    <property type="match status" value="1"/>
</dbReference>
<dbReference type="InterPro" id="IPR020616">
    <property type="entry name" value="Thiolase_N"/>
</dbReference>
<evidence type="ECO:0000313" key="2">
    <source>
        <dbReference type="EMBL" id="GAI16025.1"/>
    </source>
</evidence>
<protein>
    <recommendedName>
        <fullName evidence="1">Thiolase N-terminal domain-containing protein</fullName>
    </recommendedName>
</protein>
<accession>X1MMX4</accession>
<dbReference type="InterPro" id="IPR016039">
    <property type="entry name" value="Thiolase-like"/>
</dbReference>
<dbReference type="AlphaFoldDB" id="X1MMX4"/>
<dbReference type="EMBL" id="BARV01006692">
    <property type="protein sequence ID" value="GAI16025.1"/>
    <property type="molecule type" value="Genomic_DNA"/>
</dbReference>